<dbReference type="GO" id="GO:0016491">
    <property type="term" value="F:oxidoreductase activity"/>
    <property type="evidence" value="ECO:0007669"/>
    <property type="project" value="UniProtKB-KW"/>
</dbReference>
<accession>A0AAV0N0L7</accession>
<feature type="region of interest" description="Disordered" evidence="7">
    <location>
        <begin position="51"/>
        <end position="76"/>
    </location>
</feature>
<evidence type="ECO:0000256" key="3">
    <source>
        <dbReference type="ARBA" id="ARBA00022896"/>
    </source>
</evidence>
<dbReference type="SUPFAM" id="SSF51197">
    <property type="entry name" value="Clavaminate synthase-like"/>
    <property type="match status" value="1"/>
</dbReference>
<keyword evidence="2 6" id="KW-0479">Metal-binding</keyword>
<keyword evidence="5 6" id="KW-0408">Iron</keyword>
<sequence length="436" mass="50103">CKCNVFPARIINWQFEEGNVCRYYHVIGRRQIDFHFPKSVVNRFEKPRNLAAPVTSQNSERRKPTVMESSPPSPAVEPVNFGRSLIVPSVQELAKECNEKLPPRYERPQIEPLVVSGDLDWTVPVIDLQKLASGDESSMDSDSELGNLHSACKDWGFFQVVNHGVSITLLEELRVEVENLFQLPYEEKKRKQLWQQPDNHEGFGQLFVVSEEQKLDWNDMFYITTLPSHIRQNELFDKLPHKCRETVEAYSMEMRKLALKILSHMSRALGMDVNEMEDLFTNGVQSIRMNYYPPCPEPNKTIGFTPHSDADALTILYQLNETEGLQIRKDGKWVPIKPLSNAFVVNVGDIMEVIVSNGVYRSIEHRAAVNSTRERLSVATFYSCKLDCTLGPARSLVGPRNPPAFQQVPVEDYFKEFFARRLNGKSYLEFMRIVDK</sequence>
<dbReference type="AlphaFoldDB" id="A0AAV0N0L7"/>
<dbReference type="InterPro" id="IPR005123">
    <property type="entry name" value="Oxoglu/Fe-dep_dioxygenase_dom"/>
</dbReference>
<proteinExistence type="inferred from homology"/>
<dbReference type="Proteomes" id="UP001154282">
    <property type="component" value="Unassembled WGS sequence"/>
</dbReference>
<evidence type="ECO:0000256" key="7">
    <source>
        <dbReference type="SAM" id="MobiDB-lite"/>
    </source>
</evidence>
<feature type="non-terminal residue" evidence="9">
    <location>
        <position position="1"/>
    </location>
</feature>
<dbReference type="Pfam" id="PF14226">
    <property type="entry name" value="DIOX_N"/>
    <property type="match status" value="1"/>
</dbReference>
<gene>
    <name evidence="9" type="ORF">LITE_LOCUS31077</name>
</gene>
<dbReference type="InterPro" id="IPR026992">
    <property type="entry name" value="DIOX_N"/>
</dbReference>
<dbReference type="InterPro" id="IPR027443">
    <property type="entry name" value="IPNS-like_sf"/>
</dbReference>
<dbReference type="InterPro" id="IPR044861">
    <property type="entry name" value="IPNS-like_FE2OG_OXY"/>
</dbReference>
<evidence type="ECO:0000256" key="1">
    <source>
        <dbReference type="ARBA" id="ARBA00008056"/>
    </source>
</evidence>
<dbReference type="GO" id="GO:0031418">
    <property type="term" value="F:L-ascorbic acid binding"/>
    <property type="evidence" value="ECO:0007669"/>
    <property type="project" value="UniProtKB-KW"/>
</dbReference>
<feature type="domain" description="Fe2OG dioxygenase" evidence="8">
    <location>
        <begin position="283"/>
        <end position="384"/>
    </location>
</feature>
<evidence type="ECO:0000256" key="5">
    <source>
        <dbReference type="ARBA" id="ARBA00023004"/>
    </source>
</evidence>
<evidence type="ECO:0000256" key="2">
    <source>
        <dbReference type="ARBA" id="ARBA00022723"/>
    </source>
</evidence>
<dbReference type="PROSITE" id="PS51471">
    <property type="entry name" value="FE2OG_OXY"/>
    <property type="match status" value="1"/>
</dbReference>
<comment type="similarity">
    <text evidence="1 6">Belongs to the iron/ascorbate-dependent oxidoreductase family.</text>
</comment>
<dbReference type="InterPro" id="IPR050295">
    <property type="entry name" value="Plant_2OG-oxidoreductases"/>
</dbReference>
<dbReference type="Gene3D" id="2.60.120.330">
    <property type="entry name" value="B-lactam Antibiotic, Isopenicillin N Synthase, Chain"/>
    <property type="match status" value="1"/>
</dbReference>
<keyword evidence="10" id="KW-1185">Reference proteome</keyword>
<keyword evidence="4 6" id="KW-0560">Oxidoreductase</keyword>
<protein>
    <recommendedName>
        <fullName evidence="8">Fe2OG dioxygenase domain-containing protein</fullName>
    </recommendedName>
</protein>
<comment type="caution">
    <text evidence="9">The sequence shown here is derived from an EMBL/GenBank/DDBJ whole genome shotgun (WGS) entry which is preliminary data.</text>
</comment>
<reference evidence="9" key="1">
    <citation type="submission" date="2022-08" db="EMBL/GenBank/DDBJ databases">
        <authorList>
            <person name="Gutierrez-Valencia J."/>
        </authorList>
    </citation>
    <scope>NUCLEOTIDE SEQUENCE</scope>
</reference>
<evidence type="ECO:0000313" key="9">
    <source>
        <dbReference type="EMBL" id="CAI0452038.1"/>
    </source>
</evidence>
<evidence type="ECO:0000259" key="8">
    <source>
        <dbReference type="PROSITE" id="PS51471"/>
    </source>
</evidence>
<dbReference type="PANTHER" id="PTHR47991">
    <property type="entry name" value="OXOGLUTARATE/IRON-DEPENDENT DIOXYGENASE"/>
    <property type="match status" value="1"/>
</dbReference>
<dbReference type="GO" id="GO:0046872">
    <property type="term" value="F:metal ion binding"/>
    <property type="evidence" value="ECO:0007669"/>
    <property type="project" value="UniProtKB-KW"/>
</dbReference>
<dbReference type="EMBL" id="CAMGYJ010000007">
    <property type="protein sequence ID" value="CAI0452038.1"/>
    <property type="molecule type" value="Genomic_DNA"/>
</dbReference>
<keyword evidence="3" id="KW-0847">Vitamin C</keyword>
<dbReference type="FunFam" id="2.60.120.330:FF:000001">
    <property type="entry name" value="Protein SRG1"/>
    <property type="match status" value="1"/>
</dbReference>
<evidence type="ECO:0000313" key="10">
    <source>
        <dbReference type="Proteomes" id="UP001154282"/>
    </source>
</evidence>
<name>A0AAV0N0L7_9ROSI</name>
<evidence type="ECO:0000256" key="4">
    <source>
        <dbReference type="ARBA" id="ARBA00023002"/>
    </source>
</evidence>
<organism evidence="9 10">
    <name type="scientific">Linum tenue</name>
    <dbReference type="NCBI Taxonomy" id="586396"/>
    <lineage>
        <taxon>Eukaryota</taxon>
        <taxon>Viridiplantae</taxon>
        <taxon>Streptophyta</taxon>
        <taxon>Embryophyta</taxon>
        <taxon>Tracheophyta</taxon>
        <taxon>Spermatophyta</taxon>
        <taxon>Magnoliopsida</taxon>
        <taxon>eudicotyledons</taxon>
        <taxon>Gunneridae</taxon>
        <taxon>Pentapetalae</taxon>
        <taxon>rosids</taxon>
        <taxon>fabids</taxon>
        <taxon>Malpighiales</taxon>
        <taxon>Linaceae</taxon>
        <taxon>Linum</taxon>
    </lineage>
</organism>
<evidence type="ECO:0000256" key="6">
    <source>
        <dbReference type="RuleBase" id="RU003682"/>
    </source>
</evidence>
<dbReference type="Pfam" id="PF03171">
    <property type="entry name" value="2OG-FeII_Oxy"/>
    <property type="match status" value="1"/>
</dbReference>